<sequence>MCDRKVPAYFHKMQYFNFYQIRMNCIIKNLIHFLGNINVMKTMNHKKPFQDVLEDVS</sequence>
<evidence type="ECO:0000313" key="1">
    <source>
        <dbReference type="Proteomes" id="UP000887563"/>
    </source>
</evidence>
<dbReference type="WBParaSite" id="Minc3s00257g08752">
    <property type="protein sequence ID" value="Minc3s00257g08752"/>
    <property type="gene ID" value="Minc3s00257g08752"/>
</dbReference>
<name>A0A914L3Q7_MELIC</name>
<accession>A0A914L3Q7</accession>
<organism evidence="1 2">
    <name type="scientific">Meloidogyne incognita</name>
    <name type="common">Southern root-knot nematode worm</name>
    <name type="synonym">Oxyuris incognita</name>
    <dbReference type="NCBI Taxonomy" id="6306"/>
    <lineage>
        <taxon>Eukaryota</taxon>
        <taxon>Metazoa</taxon>
        <taxon>Ecdysozoa</taxon>
        <taxon>Nematoda</taxon>
        <taxon>Chromadorea</taxon>
        <taxon>Rhabditida</taxon>
        <taxon>Tylenchina</taxon>
        <taxon>Tylenchomorpha</taxon>
        <taxon>Tylenchoidea</taxon>
        <taxon>Meloidogynidae</taxon>
        <taxon>Meloidogyninae</taxon>
        <taxon>Meloidogyne</taxon>
        <taxon>Meloidogyne incognita group</taxon>
    </lineage>
</organism>
<evidence type="ECO:0000313" key="2">
    <source>
        <dbReference type="WBParaSite" id="Minc3s00257g08752"/>
    </source>
</evidence>
<reference evidence="2" key="1">
    <citation type="submission" date="2022-11" db="UniProtKB">
        <authorList>
            <consortium name="WormBaseParasite"/>
        </authorList>
    </citation>
    <scope>IDENTIFICATION</scope>
</reference>
<protein>
    <submittedName>
        <fullName evidence="2">Uncharacterized protein</fullName>
    </submittedName>
</protein>
<dbReference type="Proteomes" id="UP000887563">
    <property type="component" value="Unplaced"/>
</dbReference>
<dbReference type="AlphaFoldDB" id="A0A914L3Q7"/>
<keyword evidence="1" id="KW-1185">Reference proteome</keyword>
<proteinExistence type="predicted"/>